<dbReference type="GO" id="GO:0070682">
    <property type="term" value="P:proteasome regulatory particle assembly"/>
    <property type="evidence" value="ECO:0007669"/>
    <property type="project" value="InterPro"/>
</dbReference>
<dbReference type="InterPro" id="IPR041489">
    <property type="entry name" value="PDZ_6"/>
</dbReference>
<proteinExistence type="inferred from homology"/>
<name>A0A6J2X1E4_SITOR</name>
<dbReference type="GO" id="GO:0000502">
    <property type="term" value="C:proteasome complex"/>
    <property type="evidence" value="ECO:0007669"/>
    <property type="project" value="UniProtKB-KW"/>
</dbReference>
<sequence length="205" mass="22804">MKDDQPDQGTIRDHVLQLVKQKENIENEIKELTGILTQNGVGMNDPLVDNEGYPINSIDVYQVRHARHRIICLQNDHKALMKQIENGLHGYYTASSSQSGMDTQPLDTSQRNIVIHKDPFAKVTIVSQGSPADYAGILVNDEVIEFGSVNSTNFKTITDIATVVQHSEGNQINIKLKRGERFLTVTLIPKKWSGRGLLGCNIVAL</sequence>
<dbReference type="AlphaFoldDB" id="A0A6J2X1E4"/>
<comment type="similarity">
    <text evidence="1">Belongs to the proteasome subunit p27 family.</text>
</comment>
<dbReference type="GeneID" id="115874046"/>
<keyword evidence="2" id="KW-0143">Chaperone</keyword>
<dbReference type="FunFam" id="2.30.42.10:FF:000107">
    <property type="entry name" value="26S proteasome non-ATPase regulatory subunit 9"/>
    <property type="match status" value="1"/>
</dbReference>
<dbReference type="KEGG" id="soy:115874046"/>
<dbReference type="Pfam" id="PF17820">
    <property type="entry name" value="PDZ_6"/>
    <property type="match status" value="1"/>
</dbReference>
<dbReference type="GO" id="GO:0005737">
    <property type="term" value="C:cytoplasm"/>
    <property type="evidence" value="ECO:0007669"/>
    <property type="project" value="TreeGrafter"/>
</dbReference>
<dbReference type="Gene3D" id="6.10.140.1710">
    <property type="match status" value="1"/>
</dbReference>
<evidence type="ECO:0000259" key="3">
    <source>
        <dbReference type="Pfam" id="PF17820"/>
    </source>
</evidence>
<protein>
    <submittedName>
        <fullName evidence="6">26S proteasome non-ATPase regulatory subunit 9</fullName>
    </submittedName>
</protein>
<feature type="domain" description="Nas2 N-terminal" evidence="4">
    <location>
        <begin position="16"/>
        <end position="92"/>
    </location>
</feature>
<dbReference type="InterPro" id="IPR036034">
    <property type="entry name" value="PDZ_sf"/>
</dbReference>
<gene>
    <name evidence="6" type="primary">LOC115874046</name>
</gene>
<keyword evidence="5" id="KW-1185">Reference proteome</keyword>
<evidence type="ECO:0000256" key="2">
    <source>
        <dbReference type="ARBA" id="ARBA00023186"/>
    </source>
</evidence>
<accession>A0A6J2X1E4</accession>
<evidence type="ECO:0000259" key="4">
    <source>
        <dbReference type="Pfam" id="PF18265"/>
    </source>
</evidence>
<dbReference type="InParanoid" id="A0A6J2X1E4"/>
<evidence type="ECO:0000256" key="1">
    <source>
        <dbReference type="ARBA" id="ARBA00005256"/>
    </source>
</evidence>
<keyword evidence="6" id="KW-0647">Proteasome</keyword>
<dbReference type="SUPFAM" id="SSF50156">
    <property type="entry name" value="PDZ domain-like"/>
    <property type="match status" value="1"/>
</dbReference>
<feature type="domain" description="PDZ" evidence="3">
    <location>
        <begin position="123"/>
        <end position="178"/>
    </location>
</feature>
<dbReference type="RefSeq" id="XP_030744952.1">
    <property type="nucleotide sequence ID" value="XM_030889092.1"/>
</dbReference>
<dbReference type="PANTHER" id="PTHR12651">
    <property type="entry name" value="26S PROTEASOME NON-ATPASE REGULATORY SUBUNIT 9"/>
    <property type="match status" value="1"/>
</dbReference>
<dbReference type="GO" id="GO:0005634">
    <property type="term" value="C:nucleus"/>
    <property type="evidence" value="ECO:0007669"/>
    <property type="project" value="TreeGrafter"/>
</dbReference>
<dbReference type="Proteomes" id="UP000504635">
    <property type="component" value="Unplaced"/>
</dbReference>
<evidence type="ECO:0000313" key="6">
    <source>
        <dbReference type="RefSeq" id="XP_030744952.1"/>
    </source>
</evidence>
<dbReference type="Pfam" id="PF18265">
    <property type="entry name" value="Nas2_N"/>
    <property type="match status" value="1"/>
</dbReference>
<dbReference type="OrthoDB" id="72325at2759"/>
<dbReference type="Gene3D" id="2.30.42.10">
    <property type="match status" value="1"/>
</dbReference>
<evidence type="ECO:0000313" key="5">
    <source>
        <dbReference type="Proteomes" id="UP000504635"/>
    </source>
</evidence>
<reference evidence="6" key="1">
    <citation type="submission" date="2025-08" db="UniProtKB">
        <authorList>
            <consortium name="RefSeq"/>
        </authorList>
    </citation>
    <scope>IDENTIFICATION</scope>
    <source>
        <tissue evidence="6">Gonads</tissue>
    </source>
</reference>
<organism evidence="5 6">
    <name type="scientific">Sitophilus oryzae</name>
    <name type="common">Rice weevil</name>
    <name type="synonym">Curculio oryzae</name>
    <dbReference type="NCBI Taxonomy" id="7048"/>
    <lineage>
        <taxon>Eukaryota</taxon>
        <taxon>Metazoa</taxon>
        <taxon>Ecdysozoa</taxon>
        <taxon>Arthropoda</taxon>
        <taxon>Hexapoda</taxon>
        <taxon>Insecta</taxon>
        <taxon>Pterygota</taxon>
        <taxon>Neoptera</taxon>
        <taxon>Endopterygota</taxon>
        <taxon>Coleoptera</taxon>
        <taxon>Polyphaga</taxon>
        <taxon>Cucujiformia</taxon>
        <taxon>Curculionidae</taxon>
        <taxon>Dryophthorinae</taxon>
        <taxon>Sitophilus</taxon>
    </lineage>
</organism>
<dbReference type="FunCoup" id="A0A6J2X1E4">
    <property type="interactions" value="2678"/>
</dbReference>
<dbReference type="InterPro" id="IPR035269">
    <property type="entry name" value="PSMD9"/>
</dbReference>
<dbReference type="PANTHER" id="PTHR12651:SF1">
    <property type="entry name" value="26S PROTEASOME NON-ATPASE REGULATORY SUBUNIT 9"/>
    <property type="match status" value="1"/>
</dbReference>
<dbReference type="InterPro" id="IPR040815">
    <property type="entry name" value="Nas2_N"/>
</dbReference>